<evidence type="ECO:0000256" key="1">
    <source>
        <dbReference type="SAM" id="MobiDB-lite"/>
    </source>
</evidence>
<evidence type="ECO:0000313" key="3">
    <source>
        <dbReference type="Proteomes" id="UP001602245"/>
    </source>
</evidence>
<feature type="compositionally biased region" description="Polar residues" evidence="1">
    <location>
        <begin position="1"/>
        <end position="21"/>
    </location>
</feature>
<dbReference type="EMBL" id="JBIAZU010000003">
    <property type="protein sequence ID" value="MFF5291861.1"/>
    <property type="molecule type" value="Genomic_DNA"/>
</dbReference>
<organism evidence="2 3">
    <name type="scientific">Paractinoplanes globisporus</name>
    <dbReference type="NCBI Taxonomy" id="113565"/>
    <lineage>
        <taxon>Bacteria</taxon>
        <taxon>Bacillati</taxon>
        <taxon>Actinomycetota</taxon>
        <taxon>Actinomycetes</taxon>
        <taxon>Micromonosporales</taxon>
        <taxon>Micromonosporaceae</taxon>
        <taxon>Paractinoplanes</taxon>
    </lineage>
</organism>
<proteinExistence type="predicted"/>
<keyword evidence="3" id="KW-1185">Reference proteome</keyword>
<reference evidence="2 3" key="1">
    <citation type="submission" date="2024-10" db="EMBL/GenBank/DDBJ databases">
        <title>The Natural Products Discovery Center: Release of the First 8490 Sequenced Strains for Exploring Actinobacteria Biosynthetic Diversity.</title>
        <authorList>
            <person name="Kalkreuter E."/>
            <person name="Kautsar S.A."/>
            <person name="Yang D."/>
            <person name="Bader C.D."/>
            <person name="Teijaro C.N."/>
            <person name="Fluegel L."/>
            <person name="Davis C.M."/>
            <person name="Simpson J.R."/>
            <person name="Lauterbach L."/>
            <person name="Steele A.D."/>
            <person name="Gui C."/>
            <person name="Meng S."/>
            <person name="Li G."/>
            <person name="Viehrig K."/>
            <person name="Ye F."/>
            <person name="Su P."/>
            <person name="Kiefer A.F."/>
            <person name="Nichols A."/>
            <person name="Cepeda A.J."/>
            <person name="Yan W."/>
            <person name="Fan B."/>
            <person name="Jiang Y."/>
            <person name="Adhikari A."/>
            <person name="Zheng C.-J."/>
            <person name="Schuster L."/>
            <person name="Cowan T.M."/>
            <person name="Smanski M.J."/>
            <person name="Chevrette M.G."/>
            <person name="De Carvalho L.P.S."/>
            <person name="Shen B."/>
        </authorList>
    </citation>
    <scope>NUCLEOTIDE SEQUENCE [LARGE SCALE GENOMIC DNA]</scope>
    <source>
        <strain evidence="2 3">NPDC000087</strain>
    </source>
</reference>
<evidence type="ECO:0000313" key="2">
    <source>
        <dbReference type="EMBL" id="MFF5291861.1"/>
    </source>
</evidence>
<dbReference type="RefSeq" id="WP_157295864.1">
    <property type="nucleotide sequence ID" value="NZ_JBIAZU010000003.1"/>
</dbReference>
<feature type="region of interest" description="Disordered" evidence="1">
    <location>
        <begin position="1"/>
        <end position="36"/>
    </location>
</feature>
<name>A0ABW6WG13_9ACTN</name>
<dbReference type="Proteomes" id="UP001602245">
    <property type="component" value="Unassembled WGS sequence"/>
</dbReference>
<comment type="caution">
    <text evidence="2">The sequence shown here is derived from an EMBL/GenBank/DDBJ whole genome shotgun (WGS) entry which is preliminary data.</text>
</comment>
<sequence>MSTNTTPASSHEHSTAGTSAATAEPEPAQHISGGEAPLTRHLAHSLVHVVGLIAAHTAALMVLEKTPLLALLSLH</sequence>
<gene>
    <name evidence="2" type="ORF">ACFY35_20665</name>
</gene>
<protein>
    <submittedName>
        <fullName evidence="2">Uncharacterized protein</fullName>
    </submittedName>
</protein>
<accession>A0ABW6WG13</accession>